<name>A0A8S5SHB6_9CAUD</name>
<organism evidence="1">
    <name type="scientific">Siphoviridae sp. ctBCr48</name>
    <dbReference type="NCBI Taxonomy" id="2827802"/>
    <lineage>
        <taxon>Viruses</taxon>
        <taxon>Duplodnaviria</taxon>
        <taxon>Heunggongvirae</taxon>
        <taxon>Uroviricota</taxon>
        <taxon>Caudoviricetes</taxon>
    </lineage>
</organism>
<accession>A0A8S5SHB6</accession>
<sequence>MRKIMERFKAGEKLTENDRMALAYGYNHRGSELDDDYEEVATEEGEDGRWTRGMDTIFKLGEDEYWCIPWQKGLTECQEDEFWDDPYRVKKVVKTIQVETWEAIPNAN</sequence>
<dbReference type="EMBL" id="BK032595">
    <property type="protein sequence ID" value="DAF50350.1"/>
    <property type="molecule type" value="Genomic_DNA"/>
</dbReference>
<proteinExistence type="predicted"/>
<reference evidence="1" key="1">
    <citation type="journal article" date="2021" name="Proc. Natl. Acad. Sci. U.S.A.">
        <title>A Catalog of Tens of Thousands of Viruses from Human Metagenomes Reveals Hidden Associations with Chronic Diseases.</title>
        <authorList>
            <person name="Tisza M.J."/>
            <person name="Buck C.B."/>
        </authorList>
    </citation>
    <scope>NUCLEOTIDE SEQUENCE</scope>
    <source>
        <strain evidence="1">CtBCr48</strain>
    </source>
</reference>
<protein>
    <submittedName>
        <fullName evidence="1">Uncharacterized protein</fullName>
    </submittedName>
</protein>
<evidence type="ECO:0000313" key="1">
    <source>
        <dbReference type="EMBL" id="DAF50350.1"/>
    </source>
</evidence>